<feature type="signal peptide" evidence="6">
    <location>
        <begin position="1"/>
        <end position="26"/>
    </location>
</feature>
<feature type="transmembrane region" description="Helical" evidence="5">
    <location>
        <begin position="269"/>
        <end position="290"/>
    </location>
</feature>
<dbReference type="Proteomes" id="UP000494256">
    <property type="component" value="Unassembled WGS sequence"/>
</dbReference>
<feature type="transmembrane region" description="Helical" evidence="5">
    <location>
        <begin position="159"/>
        <end position="180"/>
    </location>
</feature>
<dbReference type="Gene3D" id="1.20.1250.20">
    <property type="entry name" value="MFS general substrate transporter like domains"/>
    <property type="match status" value="2"/>
</dbReference>
<comment type="caution">
    <text evidence="7">The sequence shown here is derived from an EMBL/GenBank/DDBJ whole genome shotgun (WGS) entry which is preliminary data.</text>
</comment>
<dbReference type="InterPro" id="IPR005828">
    <property type="entry name" value="MFS_sugar_transport-like"/>
</dbReference>
<dbReference type="PROSITE" id="PS00217">
    <property type="entry name" value="SUGAR_TRANSPORT_2"/>
    <property type="match status" value="1"/>
</dbReference>
<evidence type="ECO:0000256" key="5">
    <source>
        <dbReference type="SAM" id="Phobius"/>
    </source>
</evidence>
<feature type="transmembrane region" description="Helical" evidence="5">
    <location>
        <begin position="125"/>
        <end position="147"/>
    </location>
</feature>
<gene>
    <name evidence="7" type="ORF">APLA_LOCUS976</name>
</gene>
<dbReference type="EMBL" id="CADEBD010000049">
    <property type="protein sequence ID" value="CAB3221753.1"/>
    <property type="molecule type" value="Genomic_DNA"/>
</dbReference>
<dbReference type="AlphaFoldDB" id="A0A8S0YSK8"/>
<evidence type="ECO:0000313" key="7">
    <source>
        <dbReference type="EMBL" id="CAB3221753.1"/>
    </source>
</evidence>
<evidence type="ECO:0000256" key="4">
    <source>
        <dbReference type="ARBA" id="ARBA00023136"/>
    </source>
</evidence>
<dbReference type="GO" id="GO:0022857">
    <property type="term" value="F:transmembrane transporter activity"/>
    <property type="evidence" value="ECO:0007669"/>
    <property type="project" value="InterPro"/>
</dbReference>
<dbReference type="InterPro" id="IPR005829">
    <property type="entry name" value="Sugar_transporter_CS"/>
</dbReference>
<dbReference type="InterPro" id="IPR036259">
    <property type="entry name" value="MFS_trans_sf"/>
</dbReference>
<keyword evidence="6" id="KW-0732">Signal</keyword>
<protein>
    <recommendedName>
        <fullName evidence="9">Major facilitator superfamily (MFS) profile domain-containing protein</fullName>
    </recommendedName>
</protein>
<organism evidence="7 8">
    <name type="scientific">Arctia plantaginis</name>
    <name type="common">Wood tiger moth</name>
    <name type="synonym">Phalaena plantaginis</name>
    <dbReference type="NCBI Taxonomy" id="874455"/>
    <lineage>
        <taxon>Eukaryota</taxon>
        <taxon>Metazoa</taxon>
        <taxon>Ecdysozoa</taxon>
        <taxon>Arthropoda</taxon>
        <taxon>Hexapoda</taxon>
        <taxon>Insecta</taxon>
        <taxon>Pterygota</taxon>
        <taxon>Neoptera</taxon>
        <taxon>Endopterygota</taxon>
        <taxon>Lepidoptera</taxon>
        <taxon>Glossata</taxon>
        <taxon>Ditrysia</taxon>
        <taxon>Noctuoidea</taxon>
        <taxon>Erebidae</taxon>
        <taxon>Arctiinae</taxon>
        <taxon>Arctia</taxon>
    </lineage>
</organism>
<evidence type="ECO:0008006" key="9">
    <source>
        <dbReference type="Google" id="ProtNLM"/>
    </source>
</evidence>
<keyword evidence="2 5" id="KW-0812">Transmembrane</keyword>
<dbReference type="SUPFAM" id="SSF103473">
    <property type="entry name" value="MFS general substrate transporter"/>
    <property type="match status" value="2"/>
</dbReference>
<reference evidence="7 8" key="1">
    <citation type="submission" date="2020-04" db="EMBL/GenBank/DDBJ databases">
        <authorList>
            <person name="Wallbank WR R."/>
            <person name="Pardo Diaz C."/>
            <person name="Kozak K."/>
            <person name="Martin S."/>
            <person name="Jiggins C."/>
            <person name="Moest M."/>
            <person name="Warren A I."/>
            <person name="Byers J.R.P. K."/>
            <person name="Montejo-Kovacevich G."/>
            <person name="Yen C E."/>
        </authorList>
    </citation>
    <scope>NUCLEOTIDE SEQUENCE [LARGE SCALE GENOMIC DNA]</scope>
</reference>
<keyword evidence="3 5" id="KW-1133">Transmembrane helix</keyword>
<evidence type="ECO:0000256" key="3">
    <source>
        <dbReference type="ARBA" id="ARBA00022989"/>
    </source>
</evidence>
<comment type="subcellular location">
    <subcellularLocation>
        <location evidence="1">Membrane</location>
        <topology evidence="1">Multi-pass membrane protein</topology>
    </subcellularLocation>
</comment>
<evidence type="ECO:0000313" key="8">
    <source>
        <dbReference type="Proteomes" id="UP000494256"/>
    </source>
</evidence>
<feature type="transmembrane region" description="Helical" evidence="5">
    <location>
        <begin position="186"/>
        <end position="204"/>
    </location>
</feature>
<feature type="transmembrane region" description="Helical" evidence="5">
    <location>
        <begin position="328"/>
        <end position="348"/>
    </location>
</feature>
<dbReference type="Pfam" id="PF00083">
    <property type="entry name" value="Sugar_tr"/>
    <property type="match status" value="1"/>
</dbReference>
<feature type="transmembrane region" description="Helical" evidence="5">
    <location>
        <begin position="75"/>
        <end position="92"/>
    </location>
</feature>
<name>A0A8S0YSK8_ARCPL</name>
<dbReference type="PANTHER" id="PTHR24064">
    <property type="entry name" value="SOLUTE CARRIER FAMILY 22 MEMBER"/>
    <property type="match status" value="1"/>
</dbReference>
<evidence type="ECO:0000256" key="2">
    <source>
        <dbReference type="ARBA" id="ARBA00022692"/>
    </source>
</evidence>
<feature type="transmembrane region" description="Helical" evidence="5">
    <location>
        <begin position="99"/>
        <end position="119"/>
    </location>
</feature>
<proteinExistence type="predicted"/>
<keyword evidence="4 5" id="KW-0472">Membrane</keyword>
<dbReference type="OrthoDB" id="8119704at2759"/>
<sequence length="385" mass="42756">MFLAKIPLYWHLMSLIFLSPPMEFQCDNLQQSIEKEHGGCPCDNPSWNRSVFTETAQTKFGLICDRAWVISFSESMLYVGTLIGSLVFGFMADKYGRLLMFSLCCLCVATAGCLVSVMPTAVSYIIMRCLEGIGTGGAIVTGFVYIIEYCGTRYRDIVAALYHIPLTIGHVTLAGVSYLLRNYNKLQLALSVPMFVVALSGLLIHESPKWLMDSGKIDKAAEVIKKIDKFNNTSTSDNIRIEMEQYRAALPKTARNKENFFQIFKYKKLLVNFLSMSAIYLICGMVIFLYGVELFPTGVRNSVLGVLSVLSRIGMIIAPPVNSLHQTVAGTIFGVSAILGALLCYPLPETKYVALPSTMDHSRALHRKSLRESFSLQNRQPSGAQ</sequence>
<accession>A0A8S0YSK8</accession>
<evidence type="ECO:0000256" key="1">
    <source>
        <dbReference type="ARBA" id="ARBA00004141"/>
    </source>
</evidence>
<dbReference type="GO" id="GO:0016020">
    <property type="term" value="C:membrane"/>
    <property type="evidence" value="ECO:0007669"/>
    <property type="project" value="UniProtKB-SubCell"/>
</dbReference>
<evidence type="ECO:0000256" key="6">
    <source>
        <dbReference type="SAM" id="SignalP"/>
    </source>
</evidence>
<feature type="chain" id="PRO_5035916667" description="Major facilitator superfamily (MFS) profile domain-containing protein" evidence="6">
    <location>
        <begin position="27"/>
        <end position="385"/>
    </location>
</feature>